<dbReference type="PROSITE" id="PS50110">
    <property type="entry name" value="RESPONSE_REGULATORY"/>
    <property type="match status" value="1"/>
</dbReference>
<keyword evidence="2" id="KW-0902">Two-component regulatory system</keyword>
<dbReference type="GO" id="GO:0000160">
    <property type="term" value="P:phosphorelay signal transduction system"/>
    <property type="evidence" value="ECO:0007669"/>
    <property type="project" value="UniProtKB-KW"/>
</dbReference>
<evidence type="ECO:0000256" key="5">
    <source>
        <dbReference type="ARBA" id="ARBA00023163"/>
    </source>
</evidence>
<dbReference type="SUPFAM" id="SSF52172">
    <property type="entry name" value="CheY-like"/>
    <property type="match status" value="1"/>
</dbReference>
<reference evidence="8 9" key="1">
    <citation type="submission" date="2019-01" db="EMBL/GenBank/DDBJ databases">
        <title>Geovibrio thiophilus DSM 11263, complete genome.</title>
        <authorList>
            <person name="Spring S."/>
            <person name="Bunk B."/>
            <person name="Sproer C."/>
        </authorList>
    </citation>
    <scope>NUCLEOTIDE SEQUENCE [LARGE SCALE GENOMIC DNA]</scope>
    <source>
        <strain evidence="8 9">DSM 11263</strain>
    </source>
</reference>
<keyword evidence="3" id="KW-0805">Transcription regulation</keyword>
<name>A0A410JYA7_9BACT</name>
<feature type="modified residue" description="4-aspartylphosphate" evidence="6">
    <location>
        <position position="52"/>
    </location>
</feature>
<keyword evidence="4" id="KW-0238">DNA-binding</keyword>
<dbReference type="InterPro" id="IPR050595">
    <property type="entry name" value="Bact_response_regulator"/>
</dbReference>
<dbReference type="Pfam" id="PF00072">
    <property type="entry name" value="Response_reg"/>
    <property type="match status" value="1"/>
</dbReference>
<dbReference type="AlphaFoldDB" id="A0A410JYA7"/>
<feature type="domain" description="Response regulatory" evidence="7">
    <location>
        <begin position="3"/>
        <end position="115"/>
    </location>
</feature>
<dbReference type="Gene3D" id="3.40.50.2300">
    <property type="match status" value="1"/>
</dbReference>
<evidence type="ECO:0000256" key="2">
    <source>
        <dbReference type="ARBA" id="ARBA00023012"/>
    </source>
</evidence>
<sequence>MKTVLVIDDDESLRLLLRDEFTDRNFNVVTAGDGEEGLVSFNEENVDLVILDLNLPKINGREVLEHLKAQSPDIPVIIYTANPDMIFDTADLAHVEVILKSTDVEELMECSQKLAYV</sequence>
<evidence type="ECO:0000256" key="6">
    <source>
        <dbReference type="PROSITE-ProRule" id="PRU00169"/>
    </source>
</evidence>
<dbReference type="KEGG" id="gtl:EP073_06880"/>
<keyword evidence="9" id="KW-1185">Reference proteome</keyword>
<evidence type="ECO:0000313" key="9">
    <source>
        <dbReference type="Proteomes" id="UP000287502"/>
    </source>
</evidence>
<dbReference type="SMART" id="SM00448">
    <property type="entry name" value="REC"/>
    <property type="match status" value="1"/>
</dbReference>
<dbReference type="FunFam" id="3.40.50.2300:FF:000001">
    <property type="entry name" value="DNA-binding response regulator PhoB"/>
    <property type="match status" value="1"/>
</dbReference>
<protein>
    <submittedName>
        <fullName evidence="8">Response regulator</fullName>
    </submittedName>
</protein>
<dbReference type="RefSeq" id="WP_128466418.1">
    <property type="nucleotide sequence ID" value="NZ_CP035108.1"/>
</dbReference>
<dbReference type="GO" id="GO:0003677">
    <property type="term" value="F:DNA binding"/>
    <property type="evidence" value="ECO:0007669"/>
    <property type="project" value="UniProtKB-KW"/>
</dbReference>
<evidence type="ECO:0000256" key="3">
    <source>
        <dbReference type="ARBA" id="ARBA00023015"/>
    </source>
</evidence>
<proteinExistence type="predicted"/>
<keyword evidence="1 6" id="KW-0597">Phosphoprotein</keyword>
<dbReference type="PANTHER" id="PTHR44591">
    <property type="entry name" value="STRESS RESPONSE REGULATOR PROTEIN 1"/>
    <property type="match status" value="1"/>
</dbReference>
<dbReference type="Proteomes" id="UP000287502">
    <property type="component" value="Chromosome"/>
</dbReference>
<accession>A0A410JYA7</accession>
<dbReference type="InterPro" id="IPR011006">
    <property type="entry name" value="CheY-like_superfamily"/>
</dbReference>
<gene>
    <name evidence="8" type="ORF">EP073_06880</name>
</gene>
<dbReference type="OrthoDB" id="9788090at2"/>
<dbReference type="EMBL" id="CP035108">
    <property type="protein sequence ID" value="QAR33132.1"/>
    <property type="molecule type" value="Genomic_DNA"/>
</dbReference>
<evidence type="ECO:0000313" key="8">
    <source>
        <dbReference type="EMBL" id="QAR33132.1"/>
    </source>
</evidence>
<dbReference type="PANTHER" id="PTHR44591:SF3">
    <property type="entry name" value="RESPONSE REGULATORY DOMAIN-CONTAINING PROTEIN"/>
    <property type="match status" value="1"/>
</dbReference>
<keyword evidence="5" id="KW-0804">Transcription</keyword>
<evidence type="ECO:0000256" key="1">
    <source>
        <dbReference type="ARBA" id="ARBA00022553"/>
    </source>
</evidence>
<dbReference type="InterPro" id="IPR001789">
    <property type="entry name" value="Sig_transdc_resp-reg_receiver"/>
</dbReference>
<organism evidence="8 9">
    <name type="scientific">Geovibrio thiophilus</name>
    <dbReference type="NCBI Taxonomy" id="139438"/>
    <lineage>
        <taxon>Bacteria</taxon>
        <taxon>Pseudomonadati</taxon>
        <taxon>Deferribacterota</taxon>
        <taxon>Deferribacteres</taxon>
        <taxon>Deferribacterales</taxon>
        <taxon>Geovibrionaceae</taxon>
        <taxon>Geovibrio</taxon>
    </lineage>
</organism>
<evidence type="ECO:0000259" key="7">
    <source>
        <dbReference type="PROSITE" id="PS50110"/>
    </source>
</evidence>
<evidence type="ECO:0000256" key="4">
    <source>
        <dbReference type="ARBA" id="ARBA00023125"/>
    </source>
</evidence>